<evidence type="ECO:0000259" key="2">
    <source>
        <dbReference type="Pfam" id="PF03432"/>
    </source>
</evidence>
<dbReference type="InterPro" id="IPR005094">
    <property type="entry name" value="Endonuclease_MobA/VirD2"/>
</dbReference>
<dbReference type="Proteomes" id="UP000748991">
    <property type="component" value="Unassembled WGS sequence"/>
</dbReference>
<evidence type="ECO:0000313" key="4">
    <source>
        <dbReference type="Proteomes" id="UP000748991"/>
    </source>
</evidence>
<feature type="coiled-coil region" evidence="1">
    <location>
        <begin position="448"/>
        <end position="475"/>
    </location>
</feature>
<proteinExistence type="predicted"/>
<dbReference type="EMBL" id="JAGZZP010000016">
    <property type="protein sequence ID" value="MBS6535615.1"/>
    <property type="molecule type" value="Genomic_DNA"/>
</dbReference>
<dbReference type="RefSeq" id="WP_278638268.1">
    <property type="nucleotide sequence ID" value="NZ_JAGZZP010000016.1"/>
</dbReference>
<reference evidence="3" key="1">
    <citation type="submission" date="2021-02" db="EMBL/GenBank/DDBJ databases">
        <title>Infant gut strain persistence is associated with maternal origin, phylogeny, and functional potential including surface adhesion and iron acquisition.</title>
        <authorList>
            <person name="Lou Y.C."/>
        </authorList>
    </citation>
    <scope>NUCLEOTIDE SEQUENCE</scope>
    <source>
        <strain evidence="3">L3_060_052G1_dasL3_060_052G1_concoct_1</strain>
    </source>
</reference>
<organism evidence="3 4">
    <name type="scientific">Peptoniphilus harei</name>
    <dbReference type="NCBI Taxonomy" id="54005"/>
    <lineage>
        <taxon>Bacteria</taxon>
        <taxon>Bacillati</taxon>
        <taxon>Bacillota</taxon>
        <taxon>Tissierellia</taxon>
        <taxon>Tissierellales</taxon>
        <taxon>Peptoniphilaceae</taxon>
        <taxon>Peptoniphilus</taxon>
    </lineage>
</organism>
<evidence type="ECO:0000313" key="3">
    <source>
        <dbReference type="EMBL" id="MBS6535615.1"/>
    </source>
</evidence>
<feature type="domain" description="MobA/VirD2-like nuclease" evidence="2">
    <location>
        <begin position="84"/>
        <end position="176"/>
    </location>
</feature>
<sequence length="492" mass="58304">MAYLRVRKSSSIKASIDYILKDEQTGHGLLIEENNCNQFNFEKLIYLDEEKYRKQERNIDSLYKNNEESYLDSLRFGRGMQVLQKDSEIYAYAGFITFSSEDDISLSDARDIASESLKKTLGEDARFIVASHTQGRNIHAHFVCESGRGVGLQPRDFLFKNSLKENVNQVCKDKGLSSIYESMLYNRNRPKMTSVERMERKKRNQKEKFYTLNDRVSNSLKRNIFSCQFKTTDEVKKSLEKEGYKVEEDKIYPPYRTNPVLLSNTRFKSWKRIKKILDELNKINEKKLREVFNMHAIDNNLINKNKNYFEEAIQKISAKDMYLHRDNVELENVHTLEDEVDFIKDAFEKELEFRLTINDYEDPELELEKQVKDINDRIEKGREVVDTISRIAEETKKMSKLFTKYGIDKDLSQEEKSAFVKDLRESIEQEEYNKTFEDKNKTEKYRDAEKEEAINEYLENEADLYLEELENFGNKYSEDISIENEKDFGREL</sequence>
<keyword evidence="1" id="KW-0175">Coiled coil</keyword>
<gene>
    <name evidence="3" type="ORF">KH327_07270</name>
</gene>
<name>A0A943SPC0_9FIRM</name>
<comment type="caution">
    <text evidence="3">The sequence shown here is derived from an EMBL/GenBank/DDBJ whole genome shotgun (WGS) entry which is preliminary data.</text>
</comment>
<dbReference type="AlphaFoldDB" id="A0A943SPC0"/>
<accession>A0A943SPC0</accession>
<dbReference type="Pfam" id="PF03432">
    <property type="entry name" value="Relaxase"/>
    <property type="match status" value="1"/>
</dbReference>
<protein>
    <recommendedName>
        <fullName evidence="2">MobA/VirD2-like nuclease domain-containing protein</fullName>
    </recommendedName>
</protein>
<evidence type="ECO:0000256" key="1">
    <source>
        <dbReference type="SAM" id="Coils"/>
    </source>
</evidence>